<evidence type="ECO:0000256" key="5">
    <source>
        <dbReference type="ARBA" id="ARBA00022692"/>
    </source>
</evidence>
<keyword evidence="3" id="KW-0813">Transport</keyword>
<sequence length="709" mass="79421">MKGEEQIRTLFGISLTDKPIWQQFLICSSGFFFGYLVNGICEEYVYNRLQFSYGWYFTFVQGFVYLALLRLQGFTPVKMVNPWSMYIKLSAVLMGSHGLTKGSLAYLNYPAQLMFKSTKVLPVMIMGAFIPGLRRKYPPREYFASVLLVIGLILFTLADANTSPNFNVIGVVMVTGALIMDSFLGNLQEAIFTVNHDTTQMEMLYCSTIVGTPFLIPPMIFTGELFRAWKSCYENPYVYGVLIFEAVATFVGQVSVLSLIAIFGAATTALVTTARKAVTLLLSYVIFTKPMSEQHGVGLILIAAGIMMKMLPDHKIPHMLRLWEIFVKQVKSYPREERGEEFGDEKSLVKDNLDLGIVSVLISKHIVVDLPSDFISNKESPKGGCLGDYQRCNTIVLGWILESLSQELYLSQVYYEVWDELEETYDKMDGFVIFNVVQNINYLKQVDLSVPDYYHSLNSIWREFGILSLLPACTCAAHEGVLKHNQLVRLMQFLIGLNDVYQPTRSNLLARDPLPDVKEAFTVVSREETRRGLAPGKVSAKNPAFVASTKNGTNNFNNNRRVNTNNKSNRGPNPNLVCKHYVLIGHTIERCYELNGYPVGFKNNPNLSKQSGFVKKFSGNNLDVSQNASTSSGTMSASFTNEQMMKLLSLINEKPAIIVSGSMADKMPCFFIIALTLICILISLSVLSLVLMCIMLLLVGLLIMVLINI</sequence>
<evidence type="ECO:0000256" key="7">
    <source>
        <dbReference type="ARBA" id="ARBA00023136"/>
    </source>
</evidence>
<evidence type="ECO:0000256" key="2">
    <source>
        <dbReference type="ARBA" id="ARBA00008349"/>
    </source>
</evidence>
<feature type="transmembrane region" description="Helical" evidence="8">
    <location>
        <begin position="238"/>
        <end position="262"/>
    </location>
</feature>
<feature type="transmembrane region" description="Helical" evidence="8">
    <location>
        <begin position="142"/>
        <end position="160"/>
    </location>
</feature>
<dbReference type="EMBL" id="BKCJ010010318">
    <property type="protein sequence ID" value="GEU91039.1"/>
    <property type="molecule type" value="Genomic_DNA"/>
</dbReference>
<comment type="subcellular location">
    <subcellularLocation>
        <location evidence="1">Membrane</location>
        <topology evidence="1">Multi-pass membrane protein</topology>
    </subcellularLocation>
</comment>
<evidence type="ECO:0000256" key="8">
    <source>
        <dbReference type="SAM" id="Phobius"/>
    </source>
</evidence>
<keyword evidence="9" id="KW-0762">Sugar transport</keyword>
<reference evidence="9" key="1">
    <citation type="journal article" date="2019" name="Sci. Rep.">
        <title>Draft genome of Tanacetum cinerariifolium, the natural source of mosquito coil.</title>
        <authorList>
            <person name="Yamashiro T."/>
            <person name="Shiraishi A."/>
            <person name="Satake H."/>
            <person name="Nakayama K."/>
        </authorList>
    </citation>
    <scope>NUCLEOTIDE SEQUENCE</scope>
</reference>
<comment type="similarity">
    <text evidence="2">Belongs to the nucleotide-sugar transporter family. UDP-galactose:UMP antiporter (TC 2.A.7.11) subfamily.</text>
</comment>
<keyword evidence="6 8" id="KW-1133">Transmembrane helix</keyword>
<evidence type="ECO:0000256" key="1">
    <source>
        <dbReference type="ARBA" id="ARBA00004141"/>
    </source>
</evidence>
<evidence type="ECO:0000256" key="6">
    <source>
        <dbReference type="ARBA" id="ARBA00022989"/>
    </source>
</evidence>
<feature type="transmembrane region" description="Helical" evidence="8">
    <location>
        <begin position="293"/>
        <end position="311"/>
    </location>
</feature>
<evidence type="ECO:0000313" key="9">
    <source>
        <dbReference type="EMBL" id="GEU91039.1"/>
    </source>
</evidence>
<dbReference type="GO" id="GO:0000139">
    <property type="term" value="C:Golgi membrane"/>
    <property type="evidence" value="ECO:0007669"/>
    <property type="project" value="TreeGrafter"/>
</dbReference>
<evidence type="ECO:0000256" key="3">
    <source>
        <dbReference type="ARBA" id="ARBA00022448"/>
    </source>
</evidence>
<keyword evidence="4" id="KW-0050">Antiport</keyword>
<feature type="transmembrane region" description="Helical" evidence="8">
    <location>
        <begin position="670"/>
        <end position="703"/>
    </location>
</feature>
<comment type="caution">
    <text evidence="9">The sequence shown here is derived from an EMBL/GenBank/DDBJ whole genome shotgun (WGS) entry which is preliminary data.</text>
</comment>
<dbReference type="AlphaFoldDB" id="A0A6L2P0A7"/>
<dbReference type="SUPFAM" id="SSF103481">
    <property type="entry name" value="Multidrug resistance efflux transporter EmrE"/>
    <property type="match status" value="1"/>
</dbReference>
<dbReference type="Pfam" id="PF08449">
    <property type="entry name" value="UAA"/>
    <property type="match status" value="1"/>
</dbReference>
<dbReference type="PANTHER" id="PTHR10778">
    <property type="entry name" value="SOLUTE CARRIER FAMILY 35 MEMBER B"/>
    <property type="match status" value="1"/>
</dbReference>
<keyword evidence="7 8" id="KW-0472">Membrane</keyword>
<dbReference type="GO" id="GO:0005789">
    <property type="term" value="C:endoplasmic reticulum membrane"/>
    <property type="evidence" value="ECO:0007669"/>
    <property type="project" value="TreeGrafter"/>
</dbReference>
<protein>
    <submittedName>
        <fullName evidence="9">UDP-galactose/UDP-glucose transporter 2-like</fullName>
    </submittedName>
</protein>
<accession>A0A6L2P0A7</accession>
<dbReference type="InterPro" id="IPR037185">
    <property type="entry name" value="EmrE-like"/>
</dbReference>
<organism evidence="9">
    <name type="scientific">Tanacetum cinerariifolium</name>
    <name type="common">Dalmatian daisy</name>
    <name type="synonym">Chrysanthemum cinerariifolium</name>
    <dbReference type="NCBI Taxonomy" id="118510"/>
    <lineage>
        <taxon>Eukaryota</taxon>
        <taxon>Viridiplantae</taxon>
        <taxon>Streptophyta</taxon>
        <taxon>Embryophyta</taxon>
        <taxon>Tracheophyta</taxon>
        <taxon>Spermatophyta</taxon>
        <taxon>Magnoliopsida</taxon>
        <taxon>eudicotyledons</taxon>
        <taxon>Gunneridae</taxon>
        <taxon>Pentapetalae</taxon>
        <taxon>asterids</taxon>
        <taxon>campanulids</taxon>
        <taxon>Asterales</taxon>
        <taxon>Asteraceae</taxon>
        <taxon>Asteroideae</taxon>
        <taxon>Anthemideae</taxon>
        <taxon>Anthemidinae</taxon>
        <taxon>Tanacetum</taxon>
    </lineage>
</organism>
<feature type="transmembrane region" description="Helical" evidence="8">
    <location>
        <begin position="20"/>
        <end position="41"/>
    </location>
</feature>
<evidence type="ECO:0000256" key="4">
    <source>
        <dbReference type="ARBA" id="ARBA00022449"/>
    </source>
</evidence>
<keyword evidence="5 8" id="KW-0812">Transmembrane</keyword>
<dbReference type="GO" id="GO:0046964">
    <property type="term" value="F:3'-phosphoadenosine 5'-phosphosulfate transmembrane transporter activity"/>
    <property type="evidence" value="ECO:0007669"/>
    <property type="project" value="TreeGrafter"/>
</dbReference>
<gene>
    <name evidence="9" type="ORF">Tci_063017</name>
</gene>
<dbReference type="GO" id="GO:0015297">
    <property type="term" value="F:antiporter activity"/>
    <property type="evidence" value="ECO:0007669"/>
    <property type="project" value="UniProtKB-KW"/>
</dbReference>
<feature type="transmembrane region" description="Helical" evidence="8">
    <location>
        <begin position="53"/>
        <end position="73"/>
    </location>
</feature>
<feature type="transmembrane region" description="Helical" evidence="8">
    <location>
        <begin position="166"/>
        <end position="184"/>
    </location>
</feature>
<proteinExistence type="inferred from homology"/>
<feature type="transmembrane region" description="Helical" evidence="8">
    <location>
        <begin position="204"/>
        <end position="226"/>
    </location>
</feature>
<name>A0A6L2P0A7_TANCI</name>
<dbReference type="InterPro" id="IPR013657">
    <property type="entry name" value="SCL35B1-4/HUT1"/>
</dbReference>
<dbReference type="PANTHER" id="PTHR10778:SF45">
    <property type="entry name" value="UAA TRANSPORTER-RELATED"/>
    <property type="match status" value="1"/>
</dbReference>